<dbReference type="OrthoDB" id="5422579at2759"/>
<protein>
    <recommendedName>
        <fullName evidence="3">F-box domain-containing protein</fullName>
    </recommendedName>
</protein>
<comment type="caution">
    <text evidence="1">The sequence shown here is derived from an EMBL/GenBank/DDBJ whole genome shotgun (WGS) entry which is preliminary data.</text>
</comment>
<dbReference type="AlphaFoldDB" id="A0A8H6FWV6"/>
<dbReference type="GeneID" id="59287460"/>
<dbReference type="Proteomes" id="UP000578531">
    <property type="component" value="Unassembled WGS sequence"/>
</dbReference>
<evidence type="ECO:0008006" key="3">
    <source>
        <dbReference type="Google" id="ProtNLM"/>
    </source>
</evidence>
<reference evidence="1 2" key="1">
    <citation type="journal article" date="2020" name="Genomics">
        <title>Complete, high-quality genomes from long-read metagenomic sequencing of two wolf lichen thalli reveals enigmatic genome architecture.</title>
        <authorList>
            <person name="McKenzie S.K."/>
            <person name="Walston R.F."/>
            <person name="Allen J.L."/>
        </authorList>
    </citation>
    <scope>NUCLEOTIDE SEQUENCE [LARGE SCALE GENOMIC DNA]</scope>
    <source>
        <strain evidence="1">WasteWater2</strain>
    </source>
</reference>
<proteinExistence type="predicted"/>
<keyword evidence="2" id="KW-1185">Reference proteome</keyword>
<evidence type="ECO:0000313" key="2">
    <source>
        <dbReference type="Proteomes" id="UP000578531"/>
    </source>
</evidence>
<gene>
    <name evidence="1" type="ORF">HO173_005798</name>
</gene>
<name>A0A8H6FWV6_9LECA</name>
<organism evidence="1 2">
    <name type="scientific">Letharia columbiana</name>
    <dbReference type="NCBI Taxonomy" id="112416"/>
    <lineage>
        <taxon>Eukaryota</taxon>
        <taxon>Fungi</taxon>
        <taxon>Dikarya</taxon>
        <taxon>Ascomycota</taxon>
        <taxon>Pezizomycotina</taxon>
        <taxon>Lecanoromycetes</taxon>
        <taxon>OSLEUM clade</taxon>
        <taxon>Lecanoromycetidae</taxon>
        <taxon>Lecanorales</taxon>
        <taxon>Lecanorineae</taxon>
        <taxon>Parmeliaceae</taxon>
        <taxon>Letharia</taxon>
    </lineage>
</organism>
<dbReference type="EMBL" id="JACCJC010000021">
    <property type="protein sequence ID" value="KAF6236169.1"/>
    <property type="molecule type" value="Genomic_DNA"/>
</dbReference>
<sequence length="525" mass="61247">MDIGYNAARILYLPFELWGSVCQWLKKDDIRSTRLACRLFNEVASPFLLQRVWISSNSEDQKTLTAISLHQIFSKYVKEIYYDSTIYDPDLLSIFNDDRSYRKYIRRFLKDRSRTIWPKNALRYAISQYKARCKEQIELQAYEGAHLMRSSDAPPNFGSLLTAAKGSEEVPHRLDVDTFDRYLPADLLCLLRALQRMPSVRNFGISDRRWSESKYWWHDCREYATFCDLNDKSNIVHSETVRSRQTVQIHPQHWPHNAGWHAVDWEHSRLWYRGFYVLTQAASMLNLKQLRSFVTDSAKQGISYTVLDMASTELMHTCNAFRHLATISLQIDTQNGNSQWNWIKFLGGGNVALMLTAAQGLKHLDLGFDMPYTEIRELAKLLGHLAWPCLQHVGLSNMILEEDELVAFLTRHISTLESISLDYMILSKHHPQDRIFEDWTPKSWKGAFRSMSVLALNNLCISIPLSDGEPRSTRGYWHSDDPAKVNRFLASGGHTGFAENELQYDREQQRQWLQAQWEYENLDRE</sequence>
<dbReference type="RefSeq" id="XP_037165521.1">
    <property type="nucleotide sequence ID" value="XM_037307712.1"/>
</dbReference>
<evidence type="ECO:0000313" key="1">
    <source>
        <dbReference type="EMBL" id="KAF6236169.1"/>
    </source>
</evidence>
<accession>A0A8H6FWV6</accession>